<dbReference type="InterPro" id="IPR013382">
    <property type="entry name" value="CRISPR-assoc_prot_Cse2"/>
</dbReference>
<proteinExistence type="predicted"/>
<accession>A0A1X0Y2I4</accession>
<dbReference type="Proteomes" id="UP000193136">
    <property type="component" value="Unassembled WGS sequence"/>
</dbReference>
<sequence length="159" mass="18442">MAKETDFMDLYQAWQRLPNGPKAELKRCGDLGDLLETSAFYRLLAGRGEAEWQKKAYQRMIFCLPCINHTEQKIPLGAALARSRKGSRSAVSESRMIQVVRSEAPNDMVQLRRILKHAEPTVNWPLMAKQLWYWDLNERSKRSLLEDFFLNHTDTSKEG</sequence>
<reference evidence="1 2" key="1">
    <citation type="submission" date="2017-03" db="EMBL/GenBank/DDBJ databases">
        <title>Genome sequence of Geothermobacter sp. EPR-M, Deep-Sea Iron Reducer.</title>
        <authorList>
            <person name="Tully B."/>
            <person name="Savalia P."/>
            <person name="Abuyen K."/>
            <person name="Baughan C."/>
            <person name="Romero E."/>
            <person name="Ronkowski C."/>
            <person name="Torres B."/>
            <person name="Tremblay J."/>
            <person name="Trujillo A."/>
            <person name="Tyler M."/>
            <person name="Perez-Rodriguez I."/>
            <person name="Amend J."/>
        </authorList>
    </citation>
    <scope>NUCLEOTIDE SEQUENCE [LARGE SCALE GENOMIC DNA]</scope>
    <source>
        <strain evidence="1 2">EPR-M</strain>
    </source>
</reference>
<dbReference type="CDD" id="cd09670">
    <property type="entry name" value="Cse2_I-E"/>
    <property type="match status" value="1"/>
</dbReference>
<comment type="caution">
    <text evidence="1">The sequence shown here is derived from an EMBL/GenBank/DDBJ whole genome shotgun (WGS) entry which is preliminary data.</text>
</comment>
<dbReference type="Gene3D" id="1.10.520.40">
    <property type="entry name" value="CRISPR-associated protein Cse2"/>
    <property type="match status" value="1"/>
</dbReference>
<dbReference type="EMBL" id="NAAD01000012">
    <property type="protein sequence ID" value="ORJ59307.1"/>
    <property type="molecule type" value="Genomic_DNA"/>
</dbReference>
<dbReference type="STRING" id="1969733.B5V00_10460"/>
<dbReference type="OrthoDB" id="5397892at2"/>
<keyword evidence="2" id="KW-1185">Reference proteome</keyword>
<gene>
    <name evidence="1" type="ORF">B5V00_10460</name>
</gene>
<dbReference type="RefSeq" id="WP_085010737.1">
    <property type="nucleotide sequence ID" value="NZ_NAAD01000012.1"/>
</dbReference>
<dbReference type="InterPro" id="IPR038287">
    <property type="entry name" value="Cse2_sf"/>
</dbReference>
<dbReference type="AlphaFoldDB" id="A0A1X0Y2I4"/>
<name>A0A1X0Y2I4_9BACT</name>
<protein>
    <submittedName>
        <fullName evidence="1">Type I-E CRISPR-associated protein Cse2/CasB</fullName>
    </submittedName>
</protein>
<evidence type="ECO:0000313" key="1">
    <source>
        <dbReference type="EMBL" id="ORJ59307.1"/>
    </source>
</evidence>
<evidence type="ECO:0000313" key="2">
    <source>
        <dbReference type="Proteomes" id="UP000193136"/>
    </source>
</evidence>
<dbReference type="NCBIfam" id="TIGR02548">
    <property type="entry name" value="casB_cse2"/>
    <property type="match status" value="1"/>
</dbReference>
<dbReference type="Pfam" id="PF09485">
    <property type="entry name" value="CRISPR_Cse2"/>
    <property type="match status" value="1"/>
</dbReference>
<organism evidence="1 2">
    <name type="scientific">Geothermobacter hydrogeniphilus</name>
    <dbReference type="NCBI Taxonomy" id="1969733"/>
    <lineage>
        <taxon>Bacteria</taxon>
        <taxon>Pseudomonadati</taxon>
        <taxon>Thermodesulfobacteriota</taxon>
        <taxon>Desulfuromonadia</taxon>
        <taxon>Desulfuromonadales</taxon>
        <taxon>Geothermobacteraceae</taxon>
        <taxon>Geothermobacter</taxon>
    </lineage>
</organism>